<evidence type="ECO:0000256" key="4">
    <source>
        <dbReference type="ARBA" id="ARBA00022989"/>
    </source>
</evidence>
<dbReference type="AlphaFoldDB" id="K3WE47"/>
<dbReference type="GO" id="GO:0042910">
    <property type="term" value="F:xenobiotic transmembrane transporter activity"/>
    <property type="evidence" value="ECO:0007669"/>
    <property type="project" value="InterPro"/>
</dbReference>
<dbReference type="CDD" id="cd13132">
    <property type="entry name" value="MATE_eukaryotic"/>
    <property type="match status" value="1"/>
</dbReference>
<dbReference type="GO" id="GO:0016020">
    <property type="term" value="C:membrane"/>
    <property type="evidence" value="ECO:0007669"/>
    <property type="project" value="UniProtKB-SubCell"/>
</dbReference>
<feature type="transmembrane region" description="Helical" evidence="6">
    <location>
        <begin position="144"/>
        <end position="165"/>
    </location>
</feature>
<name>K3WE47_GLOUD</name>
<dbReference type="Pfam" id="PF01554">
    <property type="entry name" value="MatE"/>
    <property type="match status" value="2"/>
</dbReference>
<dbReference type="eggNOG" id="KOG1347">
    <property type="taxonomic scope" value="Eukaryota"/>
</dbReference>
<feature type="transmembrane region" description="Helical" evidence="6">
    <location>
        <begin position="479"/>
        <end position="499"/>
    </location>
</feature>
<keyword evidence="3 6" id="KW-0812">Transmembrane</keyword>
<evidence type="ECO:0000256" key="1">
    <source>
        <dbReference type="ARBA" id="ARBA00004141"/>
    </source>
</evidence>
<comment type="similarity">
    <text evidence="2">Belongs to the multi antimicrobial extrusion (MATE) (TC 2.A.66.1) family.</text>
</comment>
<feature type="transmembrane region" description="Helical" evidence="6">
    <location>
        <begin position="177"/>
        <end position="206"/>
    </location>
</feature>
<protein>
    <submittedName>
        <fullName evidence="7">Uncharacterized protein</fullName>
    </submittedName>
</protein>
<accession>K3WE47</accession>
<dbReference type="GO" id="GO:0015297">
    <property type="term" value="F:antiporter activity"/>
    <property type="evidence" value="ECO:0007669"/>
    <property type="project" value="InterPro"/>
</dbReference>
<comment type="subcellular location">
    <subcellularLocation>
        <location evidence="1">Membrane</location>
        <topology evidence="1">Multi-pass membrane protein</topology>
    </subcellularLocation>
</comment>
<dbReference type="STRING" id="431595.K3WE47"/>
<proteinExistence type="inferred from homology"/>
<organism evidence="7 8">
    <name type="scientific">Globisporangium ultimum (strain ATCC 200006 / CBS 805.95 / DAOM BR144)</name>
    <name type="common">Pythium ultimum</name>
    <dbReference type="NCBI Taxonomy" id="431595"/>
    <lineage>
        <taxon>Eukaryota</taxon>
        <taxon>Sar</taxon>
        <taxon>Stramenopiles</taxon>
        <taxon>Oomycota</taxon>
        <taxon>Peronosporomycetes</taxon>
        <taxon>Pythiales</taxon>
        <taxon>Pythiaceae</taxon>
        <taxon>Globisporangium</taxon>
    </lineage>
</organism>
<dbReference type="OMA" id="RACDATW"/>
<sequence length="555" mass="59390">MELPQIIHDVLLHQVDEPHDQHVEQVLHAAQVQLESTSGATAANEHSPLLKTTTANGTHNVSVDLGKVEAILDAEEKAAIQADHNLSAWTIVNEETVLLIKLAIPMVLAATLEIFPAMLLSMMIGHVDPSESTQILAAYSLSGLVQQLLIFCVLNGFSSAVDTLCSQAFGAKKMTQLWLFCQAGLLMFVICVPIMVLGLICGSSVLQVLGQDPVISDIAGELLLVSIFIIPFGIAFTVMKSALQAQNIVFPFVVSSLVGWIVSGIAAYLLAFHTSLGYLGIAIATPVYWFVKSLVLLPVVLRNDVFQQSWPGWKLKEAVVLLPMISKLGVSSVLMVTFQMLGFTVISLLAGLLPSANVMITANGIFGFMTEIAFLPLVGICIGGAVRMGNALGAGKARRAALISHIVMVSSVLVAFVAMIGAALIAEAYAQAFTPDRDASRVAVDLIYKTLPIIPLSGFIIGIQSIVRACGKQLVAAQLNFVCLFVLGIPLSLYFAMVLDGGLVGLWYGDMVGLFVFVLTGLAWFWRLSWDKLAHEAKHNTNMHTAVAPVAADAC</sequence>
<evidence type="ECO:0000313" key="8">
    <source>
        <dbReference type="Proteomes" id="UP000019132"/>
    </source>
</evidence>
<dbReference type="Proteomes" id="UP000019132">
    <property type="component" value="Unassembled WGS sequence"/>
</dbReference>
<dbReference type="InParanoid" id="K3WE47"/>
<feature type="transmembrane region" description="Helical" evidence="6">
    <location>
        <begin position="365"/>
        <end position="388"/>
    </location>
</feature>
<dbReference type="EMBL" id="GL376603">
    <property type="status" value="NOT_ANNOTATED_CDS"/>
    <property type="molecule type" value="Genomic_DNA"/>
</dbReference>
<feature type="transmembrane region" description="Helical" evidence="6">
    <location>
        <begin position="276"/>
        <end position="301"/>
    </location>
</feature>
<feature type="transmembrane region" description="Helical" evidence="6">
    <location>
        <begin position="400"/>
        <end position="426"/>
    </location>
</feature>
<keyword evidence="4 6" id="KW-1133">Transmembrane helix</keyword>
<keyword evidence="5 6" id="KW-0472">Membrane</keyword>
<dbReference type="HOGENOM" id="CLU_012893_1_1_1"/>
<evidence type="ECO:0000256" key="5">
    <source>
        <dbReference type="ARBA" id="ARBA00023136"/>
    </source>
</evidence>
<evidence type="ECO:0000256" key="2">
    <source>
        <dbReference type="ARBA" id="ARBA00010199"/>
    </source>
</evidence>
<keyword evidence="8" id="KW-1185">Reference proteome</keyword>
<dbReference type="GO" id="GO:1990961">
    <property type="term" value="P:xenobiotic detoxification by transmembrane export across the plasma membrane"/>
    <property type="evidence" value="ECO:0007669"/>
    <property type="project" value="InterPro"/>
</dbReference>
<dbReference type="PANTHER" id="PTHR11206">
    <property type="entry name" value="MULTIDRUG RESISTANCE PROTEIN"/>
    <property type="match status" value="1"/>
</dbReference>
<feature type="transmembrane region" description="Helical" evidence="6">
    <location>
        <begin position="505"/>
        <end position="526"/>
    </location>
</feature>
<evidence type="ECO:0000256" key="3">
    <source>
        <dbReference type="ARBA" id="ARBA00022692"/>
    </source>
</evidence>
<dbReference type="VEuPathDB" id="FungiDB:PYU1_G003231"/>
<reference evidence="8" key="1">
    <citation type="journal article" date="2010" name="Genome Biol.">
        <title>Genome sequence of the necrotrophic plant pathogen Pythium ultimum reveals original pathogenicity mechanisms and effector repertoire.</title>
        <authorList>
            <person name="Levesque C.A."/>
            <person name="Brouwer H."/>
            <person name="Cano L."/>
            <person name="Hamilton J.P."/>
            <person name="Holt C."/>
            <person name="Huitema E."/>
            <person name="Raffaele S."/>
            <person name="Robideau G.P."/>
            <person name="Thines M."/>
            <person name="Win J."/>
            <person name="Zerillo M.M."/>
            <person name="Beakes G.W."/>
            <person name="Boore J.L."/>
            <person name="Busam D."/>
            <person name="Dumas B."/>
            <person name="Ferriera S."/>
            <person name="Fuerstenberg S.I."/>
            <person name="Gachon C.M."/>
            <person name="Gaulin E."/>
            <person name="Govers F."/>
            <person name="Grenville-Briggs L."/>
            <person name="Horner N."/>
            <person name="Hostetler J."/>
            <person name="Jiang R.H."/>
            <person name="Johnson J."/>
            <person name="Krajaejun T."/>
            <person name="Lin H."/>
            <person name="Meijer H.J."/>
            <person name="Moore B."/>
            <person name="Morris P."/>
            <person name="Phuntmart V."/>
            <person name="Puiu D."/>
            <person name="Shetty J."/>
            <person name="Stajich J.E."/>
            <person name="Tripathy S."/>
            <person name="Wawra S."/>
            <person name="van West P."/>
            <person name="Whitty B.R."/>
            <person name="Coutinho P.M."/>
            <person name="Henrissat B."/>
            <person name="Martin F."/>
            <person name="Thomas P.D."/>
            <person name="Tyler B.M."/>
            <person name="De Vries R.P."/>
            <person name="Kamoun S."/>
            <person name="Yandell M."/>
            <person name="Tisserat N."/>
            <person name="Buell C.R."/>
        </authorList>
    </citation>
    <scope>NUCLEOTIDE SEQUENCE</scope>
    <source>
        <strain evidence="8">DAOM:BR144</strain>
    </source>
</reference>
<feature type="transmembrane region" description="Helical" evidence="6">
    <location>
        <begin position="102"/>
        <end position="124"/>
    </location>
</feature>
<feature type="transmembrane region" description="Helical" evidence="6">
    <location>
        <begin position="218"/>
        <end position="236"/>
    </location>
</feature>
<reference evidence="7" key="3">
    <citation type="submission" date="2015-02" db="UniProtKB">
        <authorList>
            <consortium name="EnsemblProtists"/>
        </authorList>
    </citation>
    <scope>IDENTIFICATION</scope>
    <source>
        <strain evidence="7">DAOM BR144</strain>
    </source>
</reference>
<evidence type="ECO:0000256" key="6">
    <source>
        <dbReference type="SAM" id="Phobius"/>
    </source>
</evidence>
<evidence type="ECO:0000313" key="7">
    <source>
        <dbReference type="EnsemblProtists" id="PYU1_T003238"/>
    </source>
</evidence>
<feature type="transmembrane region" description="Helical" evidence="6">
    <location>
        <begin position="248"/>
        <end position="270"/>
    </location>
</feature>
<dbReference type="EnsemblProtists" id="PYU1_T003238">
    <property type="protein sequence ID" value="PYU1_T003238"/>
    <property type="gene ID" value="PYU1_G003231"/>
</dbReference>
<reference evidence="8" key="2">
    <citation type="submission" date="2010-04" db="EMBL/GenBank/DDBJ databases">
        <authorList>
            <person name="Buell R."/>
            <person name="Hamilton J."/>
            <person name="Hostetler J."/>
        </authorList>
    </citation>
    <scope>NUCLEOTIDE SEQUENCE [LARGE SCALE GENOMIC DNA]</scope>
    <source>
        <strain evidence="8">DAOM:BR144</strain>
    </source>
</reference>
<dbReference type="InterPro" id="IPR045069">
    <property type="entry name" value="MATE_euk"/>
</dbReference>
<dbReference type="InterPro" id="IPR002528">
    <property type="entry name" value="MATE_fam"/>
</dbReference>
<feature type="transmembrane region" description="Helical" evidence="6">
    <location>
        <begin position="333"/>
        <end position="353"/>
    </location>
</feature>
<feature type="transmembrane region" description="Helical" evidence="6">
    <location>
        <begin position="446"/>
        <end position="467"/>
    </location>
</feature>